<dbReference type="HOGENOM" id="CLU_3270538_0_0_11"/>
<comment type="caution">
    <text evidence="1">The sequence shown here is derived from an EMBL/GenBank/DDBJ whole genome shotgun (WGS) entry which is preliminary data.</text>
</comment>
<reference evidence="1 2" key="1">
    <citation type="submission" date="2013-06" db="EMBL/GenBank/DDBJ databases">
        <authorList>
            <person name="Weinstock G."/>
            <person name="Sodergren E."/>
            <person name="Lobos E.A."/>
            <person name="Fulton L."/>
            <person name="Fulton R."/>
            <person name="Courtney L."/>
            <person name="Fronick C."/>
            <person name="O'Laughlin M."/>
            <person name="Godfrey J."/>
            <person name="Wilson R.M."/>
            <person name="Miner T."/>
            <person name="Farmer C."/>
            <person name="Delehaunty K."/>
            <person name="Cordes M."/>
            <person name="Minx P."/>
            <person name="Tomlinson C."/>
            <person name="Chen J."/>
            <person name="Wollam A."/>
            <person name="Pepin K.H."/>
            <person name="Bhonagiri V."/>
            <person name="Zhang X."/>
            <person name="Warren W."/>
            <person name="Mitreva M."/>
            <person name="Mardis E.R."/>
            <person name="Wilson R.K."/>
        </authorList>
    </citation>
    <scope>NUCLEOTIDE SEQUENCE [LARGE SCALE GENOMIC DNA]</scope>
    <source>
        <strain evidence="1 2">JCP8108</strain>
    </source>
</reference>
<protein>
    <submittedName>
        <fullName evidence="1">Uncharacterized protein</fullName>
    </submittedName>
</protein>
<dbReference type="EMBL" id="ATJJ01000043">
    <property type="protein sequence ID" value="EPI47729.1"/>
    <property type="molecule type" value="Genomic_DNA"/>
</dbReference>
<name>S4GY11_GARVA</name>
<organism evidence="1 2">
    <name type="scientific">Gardnerella vaginalis JCP8108</name>
    <dbReference type="NCBI Taxonomy" id="1261066"/>
    <lineage>
        <taxon>Bacteria</taxon>
        <taxon>Bacillati</taxon>
        <taxon>Actinomycetota</taxon>
        <taxon>Actinomycetes</taxon>
        <taxon>Bifidobacteriales</taxon>
        <taxon>Bifidobacteriaceae</taxon>
        <taxon>Gardnerella</taxon>
    </lineage>
</organism>
<accession>S4GY11</accession>
<evidence type="ECO:0000313" key="2">
    <source>
        <dbReference type="Proteomes" id="UP000014521"/>
    </source>
</evidence>
<dbReference type="AlphaFoldDB" id="S4GY11"/>
<dbReference type="Proteomes" id="UP000014521">
    <property type="component" value="Unassembled WGS sequence"/>
</dbReference>
<proteinExistence type="predicted"/>
<evidence type="ECO:0000313" key="1">
    <source>
        <dbReference type="EMBL" id="EPI47729.1"/>
    </source>
</evidence>
<sequence length="41" mass="5147">MDILRITFPKIILICNWQIFMIAKWKRKSRKLPNIRFRKVM</sequence>
<gene>
    <name evidence="1" type="ORF">HMPREF1581_00784</name>
</gene>